<dbReference type="InterPro" id="IPR039298">
    <property type="entry name" value="ACOT13"/>
</dbReference>
<dbReference type="Proteomes" id="UP000054342">
    <property type="component" value="Unassembled WGS sequence"/>
</dbReference>
<dbReference type="EMBL" id="KN847320">
    <property type="protein sequence ID" value="KIW54979.1"/>
    <property type="molecule type" value="Genomic_DNA"/>
</dbReference>
<dbReference type="SUPFAM" id="SSF54637">
    <property type="entry name" value="Thioesterase/thiol ester dehydrase-isomerase"/>
    <property type="match status" value="1"/>
</dbReference>
<dbReference type="GO" id="GO:0047617">
    <property type="term" value="F:fatty acyl-CoA hydrolase activity"/>
    <property type="evidence" value="ECO:0007669"/>
    <property type="project" value="InterPro"/>
</dbReference>
<dbReference type="InterPro" id="IPR003736">
    <property type="entry name" value="PAAI_dom"/>
</dbReference>
<evidence type="ECO:0000256" key="2">
    <source>
        <dbReference type="ARBA" id="ARBA00022801"/>
    </source>
</evidence>
<gene>
    <name evidence="4" type="ORF">PV05_07299</name>
</gene>
<comment type="similarity">
    <text evidence="1">Belongs to the thioesterase PaaI family.</text>
</comment>
<sequence length="185" mass="19860">MSGPGSGFGSGSERNPSRFVWQTGDFLKLSIPDRVLALQAQITKDPEFFGFDTHALQDTNITLLTAEPNRTVWEMDVPSHLCNKSSNLHGGAAATLLDNLTSTALMTIAKPGFLDGGHVSRTITMSYLRPVPKGSHVTVDCEVQAAGRNTANIVGKVYLNGKLCVTCVHDKAVFSSRVKEATAKL</sequence>
<keyword evidence="5" id="KW-1185">Reference proteome</keyword>
<keyword evidence="2" id="KW-0378">Hydrolase</keyword>
<organism evidence="4 5">
    <name type="scientific">Exophiala xenobiotica</name>
    <dbReference type="NCBI Taxonomy" id="348802"/>
    <lineage>
        <taxon>Eukaryota</taxon>
        <taxon>Fungi</taxon>
        <taxon>Dikarya</taxon>
        <taxon>Ascomycota</taxon>
        <taxon>Pezizomycotina</taxon>
        <taxon>Eurotiomycetes</taxon>
        <taxon>Chaetothyriomycetidae</taxon>
        <taxon>Chaetothyriales</taxon>
        <taxon>Herpotrichiellaceae</taxon>
        <taxon>Exophiala</taxon>
    </lineage>
</organism>
<evidence type="ECO:0000313" key="5">
    <source>
        <dbReference type="Proteomes" id="UP000054342"/>
    </source>
</evidence>
<dbReference type="HOGENOM" id="CLU_089876_1_1_1"/>
<evidence type="ECO:0000313" key="4">
    <source>
        <dbReference type="EMBL" id="KIW54979.1"/>
    </source>
</evidence>
<dbReference type="Pfam" id="PF03061">
    <property type="entry name" value="4HBT"/>
    <property type="match status" value="1"/>
</dbReference>
<dbReference type="CDD" id="cd03443">
    <property type="entry name" value="PaaI_thioesterase"/>
    <property type="match status" value="1"/>
</dbReference>
<dbReference type="InterPro" id="IPR029069">
    <property type="entry name" value="HotDog_dom_sf"/>
</dbReference>
<dbReference type="OrthoDB" id="2831072at2759"/>
<reference evidence="4 5" key="1">
    <citation type="submission" date="2015-01" db="EMBL/GenBank/DDBJ databases">
        <title>The Genome Sequence of Exophiala xenobiotica CBS118157.</title>
        <authorList>
            <consortium name="The Broad Institute Genomics Platform"/>
            <person name="Cuomo C."/>
            <person name="de Hoog S."/>
            <person name="Gorbushina A."/>
            <person name="Stielow B."/>
            <person name="Teixiera M."/>
            <person name="Abouelleil A."/>
            <person name="Chapman S.B."/>
            <person name="Priest M."/>
            <person name="Young S.K."/>
            <person name="Wortman J."/>
            <person name="Nusbaum C."/>
            <person name="Birren B."/>
        </authorList>
    </citation>
    <scope>NUCLEOTIDE SEQUENCE [LARGE SCALE GENOMIC DNA]</scope>
    <source>
        <strain evidence="4 5">CBS 118157</strain>
    </source>
</reference>
<evidence type="ECO:0000256" key="1">
    <source>
        <dbReference type="ARBA" id="ARBA00008324"/>
    </source>
</evidence>
<dbReference type="PANTHER" id="PTHR21660">
    <property type="entry name" value="THIOESTERASE SUPERFAMILY MEMBER-RELATED"/>
    <property type="match status" value="1"/>
</dbReference>
<dbReference type="RefSeq" id="XP_013315563.1">
    <property type="nucleotide sequence ID" value="XM_013460109.1"/>
</dbReference>
<accession>A0A0D2F548</accession>
<feature type="domain" description="Thioesterase" evidence="3">
    <location>
        <begin position="87"/>
        <end position="158"/>
    </location>
</feature>
<dbReference type="PANTHER" id="PTHR21660:SF1">
    <property type="entry name" value="ACYL-COENZYME A THIOESTERASE 13"/>
    <property type="match status" value="1"/>
</dbReference>
<dbReference type="InterPro" id="IPR006683">
    <property type="entry name" value="Thioestr_dom"/>
</dbReference>
<dbReference type="AlphaFoldDB" id="A0A0D2F548"/>
<proteinExistence type="inferred from homology"/>
<dbReference type="STRING" id="348802.A0A0D2F548"/>
<name>A0A0D2F548_9EURO</name>
<dbReference type="Gene3D" id="3.10.129.10">
    <property type="entry name" value="Hotdog Thioesterase"/>
    <property type="match status" value="1"/>
</dbReference>
<protein>
    <recommendedName>
        <fullName evidence="3">Thioesterase domain-containing protein</fullName>
    </recommendedName>
</protein>
<evidence type="ECO:0000259" key="3">
    <source>
        <dbReference type="Pfam" id="PF03061"/>
    </source>
</evidence>
<dbReference type="GeneID" id="25329207"/>
<dbReference type="NCBIfam" id="TIGR00369">
    <property type="entry name" value="unchar_dom_1"/>
    <property type="match status" value="1"/>
</dbReference>